<dbReference type="Proteomes" id="UP000670092">
    <property type="component" value="Unassembled WGS sequence"/>
</dbReference>
<evidence type="ECO:0000313" key="2">
    <source>
        <dbReference type="Proteomes" id="UP000670092"/>
    </source>
</evidence>
<gene>
    <name evidence="1" type="ORF">I7I52_08615</name>
</gene>
<protein>
    <submittedName>
        <fullName evidence="1">Uncharacterized protein</fullName>
    </submittedName>
</protein>
<organism evidence="1 2">
    <name type="scientific">Ajellomyces capsulatus</name>
    <name type="common">Darling's disease fungus</name>
    <name type="synonym">Histoplasma capsulatum</name>
    <dbReference type="NCBI Taxonomy" id="5037"/>
    <lineage>
        <taxon>Eukaryota</taxon>
        <taxon>Fungi</taxon>
        <taxon>Dikarya</taxon>
        <taxon>Ascomycota</taxon>
        <taxon>Pezizomycotina</taxon>
        <taxon>Eurotiomycetes</taxon>
        <taxon>Eurotiomycetidae</taxon>
        <taxon>Onygenales</taxon>
        <taxon>Ajellomycetaceae</taxon>
        <taxon>Histoplasma</taxon>
    </lineage>
</organism>
<name>A0A8H7YH09_AJECA</name>
<sequence length="61" mass="6957">MTRIGCVPPGNQRRHSRVERKEAFRFEHDAGDCWISICGTAVLRRIPCLILRAPTNRHSNG</sequence>
<dbReference type="EMBL" id="JAEVHI010000005">
    <property type="protein sequence ID" value="KAG5291322.1"/>
    <property type="molecule type" value="Genomic_DNA"/>
</dbReference>
<reference evidence="1 2" key="1">
    <citation type="submission" date="2021-01" db="EMBL/GenBank/DDBJ databases">
        <title>Chromosome-level genome assembly of a human fungal pathogen reveals clustering of transcriptionally co-regulated genes.</title>
        <authorList>
            <person name="Voorhies M."/>
            <person name="Cohen S."/>
            <person name="Shea T.P."/>
            <person name="Petrus S."/>
            <person name="Munoz J.F."/>
            <person name="Poplawski S."/>
            <person name="Goldman W.E."/>
            <person name="Michael T."/>
            <person name="Cuomo C.A."/>
            <person name="Sil A."/>
            <person name="Beyhan S."/>
        </authorList>
    </citation>
    <scope>NUCLEOTIDE SEQUENCE [LARGE SCALE GENOMIC DNA]</scope>
    <source>
        <strain evidence="1 2">G184AR</strain>
    </source>
</reference>
<evidence type="ECO:0000313" key="1">
    <source>
        <dbReference type="EMBL" id="KAG5291322.1"/>
    </source>
</evidence>
<accession>A0A8H7YH09</accession>
<dbReference type="AlphaFoldDB" id="A0A8H7YH09"/>
<dbReference type="VEuPathDB" id="FungiDB:I7I52_08615"/>
<comment type="caution">
    <text evidence="1">The sequence shown here is derived from an EMBL/GenBank/DDBJ whole genome shotgun (WGS) entry which is preliminary data.</text>
</comment>
<proteinExistence type="predicted"/>